<dbReference type="Gene3D" id="3.40.50.1220">
    <property type="entry name" value="TPP-binding domain"/>
    <property type="match status" value="1"/>
</dbReference>
<evidence type="ECO:0000259" key="13">
    <source>
        <dbReference type="Pfam" id="PF02775"/>
    </source>
</evidence>
<evidence type="ECO:0000256" key="5">
    <source>
        <dbReference type="ARBA" id="ARBA00022605"/>
    </source>
</evidence>
<comment type="catalytic activity">
    <reaction evidence="11">
        <text>2 pyruvate + H(+) = (2S)-2-acetolactate + CO2</text>
        <dbReference type="Rhea" id="RHEA:25249"/>
        <dbReference type="ChEBI" id="CHEBI:15361"/>
        <dbReference type="ChEBI" id="CHEBI:15378"/>
        <dbReference type="ChEBI" id="CHEBI:16526"/>
        <dbReference type="ChEBI" id="CHEBI:58476"/>
        <dbReference type="EC" id="2.2.1.6"/>
    </reaction>
</comment>
<comment type="caution">
    <text evidence="15">The sequence shown here is derived from an EMBL/GenBank/DDBJ whole genome shotgun (WGS) entry which is preliminary data.</text>
</comment>
<feature type="domain" description="Thiamine pyrophosphate enzyme TPP-binding" evidence="13">
    <location>
        <begin position="393"/>
        <end position="540"/>
    </location>
</feature>
<dbReference type="Gene3D" id="3.40.50.970">
    <property type="match status" value="2"/>
</dbReference>
<proteinExistence type="inferred from homology"/>
<name>A0A918Q2J8_9BACT</name>
<dbReference type="InterPro" id="IPR029035">
    <property type="entry name" value="DHS-like_NAD/FAD-binding_dom"/>
</dbReference>
<sequence>MKDSRIRGAEIVIKSLVAENSEYIFGYPGGAIMPVYDALYDYADQIKHVLTRHEQGAIHAAQGYARVSGRVGVCIATSGPGATNLITGLADALIDSTPLVCITGQVASALLGTDAFQETDVVGFSMPGTKWNIQVRRVEDIAPAIAKGFHIAGTGRPGPVLIDITKDAQNALGEFSYVPCLGIRSYRPYPVVNMSEIERAAEVINKAERPYVVFGQGVVIGTAEAELKAFLDKTGIPAACTLLGSGALSEDHPLYVGKLGMHGNYAPNLLTNKCDVLIAIGMRFDDRVTGDLKRYAKQAKVVHLELDNAEIDKNVRCEVSVLADCKESLPLLTAKVNENNHADWVSKFRELEEDEKSAVVSLDLSPTKIGLTMGEVIRYINEFKNDNAVLVTDVGQHQMIAWRYFKYKQTRTQITSGGLGTMGFSLPAALGAQLADVNRQVVCVVGDGGIQMTIQELGTIMQTKAPVKVVLLNNDFLGMVRQWQQLFFDKRYSFTELDNPDFVKIAEAYNMKATKVSERGNLRDTVAEMMSHQGPYFLEVVVEKEDNVFPMIPTGCSVEEVRLT</sequence>
<feature type="domain" description="Thiamine pyrophosphate enzyme central" evidence="12">
    <location>
        <begin position="197"/>
        <end position="330"/>
    </location>
</feature>
<dbReference type="EMBL" id="BMWX01000003">
    <property type="protein sequence ID" value="GGZ28526.1"/>
    <property type="molecule type" value="Genomic_DNA"/>
</dbReference>
<comment type="pathway">
    <text evidence="1 11">Amino-acid biosynthesis; L-isoleucine biosynthesis; L-isoleucine from 2-oxobutanoate: step 1/4.</text>
</comment>
<evidence type="ECO:0000256" key="11">
    <source>
        <dbReference type="RuleBase" id="RU003591"/>
    </source>
</evidence>
<dbReference type="NCBIfam" id="TIGR00118">
    <property type="entry name" value="acolac_lg"/>
    <property type="match status" value="1"/>
</dbReference>
<reference evidence="15" key="2">
    <citation type="submission" date="2020-09" db="EMBL/GenBank/DDBJ databases">
        <authorList>
            <person name="Sun Q."/>
            <person name="Kim S."/>
        </authorList>
    </citation>
    <scope>NUCLEOTIDE SEQUENCE</scope>
    <source>
        <strain evidence="15">KCTC 12368</strain>
    </source>
</reference>
<comment type="cofactor">
    <cofactor evidence="11">
        <name>Mg(2+)</name>
        <dbReference type="ChEBI" id="CHEBI:18420"/>
    </cofactor>
    <text evidence="11">Binds 1 Mg(2+) ion per subunit.</text>
</comment>
<keyword evidence="16" id="KW-1185">Reference proteome</keyword>
<evidence type="ECO:0000256" key="10">
    <source>
        <dbReference type="ARBA" id="ARBA00023304"/>
    </source>
</evidence>
<dbReference type="Pfam" id="PF02776">
    <property type="entry name" value="TPP_enzyme_N"/>
    <property type="match status" value="1"/>
</dbReference>
<evidence type="ECO:0000256" key="8">
    <source>
        <dbReference type="ARBA" id="ARBA00022842"/>
    </source>
</evidence>
<dbReference type="PANTHER" id="PTHR18968:SF13">
    <property type="entry name" value="ACETOLACTATE SYNTHASE CATALYTIC SUBUNIT, MITOCHONDRIAL"/>
    <property type="match status" value="1"/>
</dbReference>
<dbReference type="InterPro" id="IPR012001">
    <property type="entry name" value="Thiamin_PyroP_enz_TPP-bd_dom"/>
</dbReference>
<organism evidence="15 16">
    <name type="scientific">Echinicola pacifica</name>
    <dbReference type="NCBI Taxonomy" id="346377"/>
    <lineage>
        <taxon>Bacteria</taxon>
        <taxon>Pseudomonadati</taxon>
        <taxon>Bacteroidota</taxon>
        <taxon>Cytophagia</taxon>
        <taxon>Cytophagales</taxon>
        <taxon>Cyclobacteriaceae</taxon>
        <taxon>Echinicola</taxon>
    </lineage>
</organism>
<reference evidence="15" key="1">
    <citation type="journal article" date="2014" name="Int. J. Syst. Evol. Microbiol.">
        <title>Complete genome sequence of Corynebacterium casei LMG S-19264T (=DSM 44701T), isolated from a smear-ripened cheese.</title>
        <authorList>
            <consortium name="US DOE Joint Genome Institute (JGI-PGF)"/>
            <person name="Walter F."/>
            <person name="Albersmeier A."/>
            <person name="Kalinowski J."/>
            <person name="Ruckert C."/>
        </authorList>
    </citation>
    <scope>NUCLEOTIDE SEQUENCE</scope>
    <source>
        <strain evidence="15">KCTC 12368</strain>
    </source>
</reference>
<evidence type="ECO:0000256" key="9">
    <source>
        <dbReference type="ARBA" id="ARBA00023052"/>
    </source>
</evidence>
<evidence type="ECO:0000256" key="7">
    <source>
        <dbReference type="ARBA" id="ARBA00022723"/>
    </source>
</evidence>
<dbReference type="CDD" id="cd07035">
    <property type="entry name" value="TPP_PYR_POX_like"/>
    <property type="match status" value="1"/>
</dbReference>
<dbReference type="GO" id="GO:0000287">
    <property type="term" value="F:magnesium ion binding"/>
    <property type="evidence" value="ECO:0007669"/>
    <property type="project" value="UniProtKB-UniRule"/>
</dbReference>
<keyword evidence="8 11" id="KW-0460">Magnesium</keyword>
<dbReference type="FunFam" id="3.40.50.970:FF:000007">
    <property type="entry name" value="Acetolactate synthase"/>
    <property type="match status" value="1"/>
</dbReference>
<dbReference type="GO" id="GO:0050660">
    <property type="term" value="F:flavin adenine dinucleotide binding"/>
    <property type="evidence" value="ECO:0007669"/>
    <property type="project" value="InterPro"/>
</dbReference>
<dbReference type="InterPro" id="IPR012846">
    <property type="entry name" value="Acetolactate_synth_lsu"/>
</dbReference>
<comment type="cofactor">
    <cofactor evidence="11">
        <name>thiamine diphosphate</name>
        <dbReference type="ChEBI" id="CHEBI:58937"/>
    </cofactor>
    <text evidence="11">Binds 1 thiamine pyrophosphate per subunit.</text>
</comment>
<dbReference type="InterPro" id="IPR029061">
    <property type="entry name" value="THDP-binding"/>
</dbReference>
<evidence type="ECO:0000313" key="16">
    <source>
        <dbReference type="Proteomes" id="UP000619457"/>
    </source>
</evidence>
<dbReference type="SUPFAM" id="SSF52518">
    <property type="entry name" value="Thiamin diphosphate-binding fold (THDP-binding)"/>
    <property type="match status" value="2"/>
</dbReference>
<dbReference type="GO" id="GO:0030976">
    <property type="term" value="F:thiamine pyrophosphate binding"/>
    <property type="evidence" value="ECO:0007669"/>
    <property type="project" value="UniProtKB-UniRule"/>
</dbReference>
<feature type="domain" description="Thiamine pyrophosphate enzyme N-terminal TPP-binding" evidence="14">
    <location>
        <begin position="7"/>
        <end position="122"/>
    </location>
</feature>
<dbReference type="RefSeq" id="WP_018472899.1">
    <property type="nucleotide sequence ID" value="NZ_BMWX01000003.1"/>
</dbReference>
<protein>
    <recommendedName>
        <fullName evidence="4 11">Acetolactate synthase</fullName>
        <ecNumber evidence="4 11">2.2.1.6</ecNumber>
    </recommendedName>
</protein>
<dbReference type="PANTHER" id="PTHR18968">
    <property type="entry name" value="THIAMINE PYROPHOSPHATE ENZYMES"/>
    <property type="match status" value="1"/>
</dbReference>
<keyword evidence="5 11" id="KW-0028">Amino-acid biosynthesis</keyword>
<dbReference type="GO" id="GO:0003984">
    <property type="term" value="F:acetolactate synthase activity"/>
    <property type="evidence" value="ECO:0007669"/>
    <property type="project" value="UniProtKB-EC"/>
</dbReference>
<dbReference type="Pfam" id="PF02775">
    <property type="entry name" value="TPP_enzyme_C"/>
    <property type="match status" value="1"/>
</dbReference>
<keyword evidence="6 11" id="KW-0808">Transferase</keyword>
<dbReference type="FunFam" id="3.40.50.1220:FF:000008">
    <property type="entry name" value="Acetolactate synthase"/>
    <property type="match status" value="1"/>
</dbReference>
<evidence type="ECO:0000313" key="15">
    <source>
        <dbReference type="EMBL" id="GGZ28526.1"/>
    </source>
</evidence>
<evidence type="ECO:0000259" key="14">
    <source>
        <dbReference type="Pfam" id="PF02776"/>
    </source>
</evidence>
<dbReference type="GO" id="GO:0009097">
    <property type="term" value="P:isoleucine biosynthetic process"/>
    <property type="evidence" value="ECO:0007669"/>
    <property type="project" value="TreeGrafter"/>
</dbReference>
<gene>
    <name evidence="15" type="primary">ilvB</name>
    <name evidence="15" type="ORF">GCM10007049_21880</name>
</gene>
<dbReference type="AlphaFoldDB" id="A0A918Q2J8"/>
<evidence type="ECO:0000256" key="1">
    <source>
        <dbReference type="ARBA" id="ARBA00004974"/>
    </source>
</evidence>
<evidence type="ECO:0000256" key="6">
    <source>
        <dbReference type="ARBA" id="ARBA00022679"/>
    </source>
</evidence>
<keyword evidence="10 11" id="KW-0100">Branched-chain amino acid biosynthesis</keyword>
<dbReference type="GO" id="GO:0009099">
    <property type="term" value="P:L-valine biosynthetic process"/>
    <property type="evidence" value="ECO:0007669"/>
    <property type="project" value="TreeGrafter"/>
</dbReference>
<evidence type="ECO:0000256" key="2">
    <source>
        <dbReference type="ARBA" id="ARBA00005025"/>
    </source>
</evidence>
<dbReference type="SUPFAM" id="SSF52467">
    <property type="entry name" value="DHS-like NAD/FAD-binding domain"/>
    <property type="match status" value="1"/>
</dbReference>
<dbReference type="GO" id="GO:0005948">
    <property type="term" value="C:acetolactate synthase complex"/>
    <property type="evidence" value="ECO:0007669"/>
    <property type="project" value="TreeGrafter"/>
</dbReference>
<dbReference type="InterPro" id="IPR039368">
    <property type="entry name" value="AHAS_TPP"/>
</dbReference>
<dbReference type="Proteomes" id="UP000619457">
    <property type="component" value="Unassembled WGS sequence"/>
</dbReference>
<keyword evidence="7 11" id="KW-0479">Metal-binding</keyword>
<accession>A0A918Q2J8</accession>
<dbReference type="InterPro" id="IPR045229">
    <property type="entry name" value="TPP_enz"/>
</dbReference>
<dbReference type="EC" id="2.2.1.6" evidence="4 11"/>
<dbReference type="InterPro" id="IPR011766">
    <property type="entry name" value="TPP_enzyme_TPP-bd"/>
</dbReference>
<dbReference type="CDD" id="cd02015">
    <property type="entry name" value="TPP_AHAS"/>
    <property type="match status" value="1"/>
</dbReference>
<comment type="pathway">
    <text evidence="2 11">Amino-acid biosynthesis; L-valine biosynthesis; L-valine from pyruvate: step 1/4.</text>
</comment>
<comment type="similarity">
    <text evidence="3 11">Belongs to the TPP enzyme family.</text>
</comment>
<evidence type="ECO:0000259" key="12">
    <source>
        <dbReference type="Pfam" id="PF00205"/>
    </source>
</evidence>
<evidence type="ECO:0000256" key="3">
    <source>
        <dbReference type="ARBA" id="ARBA00007812"/>
    </source>
</evidence>
<evidence type="ECO:0000256" key="4">
    <source>
        <dbReference type="ARBA" id="ARBA00013145"/>
    </source>
</evidence>
<keyword evidence="9 11" id="KW-0786">Thiamine pyrophosphate</keyword>
<dbReference type="Pfam" id="PF00205">
    <property type="entry name" value="TPP_enzyme_M"/>
    <property type="match status" value="1"/>
</dbReference>
<dbReference type="InterPro" id="IPR012000">
    <property type="entry name" value="Thiamin_PyroP_enz_cen_dom"/>
</dbReference>